<evidence type="ECO:0000313" key="4">
    <source>
        <dbReference type="Proteomes" id="UP001236369"/>
    </source>
</evidence>
<feature type="region of interest" description="Disordered" evidence="1">
    <location>
        <begin position="89"/>
        <end position="113"/>
    </location>
</feature>
<gene>
    <name evidence="3" type="ORF">QO016_004330</name>
</gene>
<keyword evidence="2" id="KW-0812">Transmembrane</keyword>
<evidence type="ECO:0000256" key="2">
    <source>
        <dbReference type="SAM" id="Phobius"/>
    </source>
</evidence>
<sequence>MIAALFALAAAMIIAGVTAVIEGFPYVRLESGMAMVYGGSVVGSSGVLLFGLAVVATGLRRVEKTLRQGRGSDDAVLPAPVREAGNADIDPFQDFVTPPVTAGPGATADRTRIEPSLSETALAAPDAGPRSPRQPEVPAAIEPELPLPGLTPPHAADKPATEVRTETGDDLFVPPRPTPEPVAAGPAHTETALRSSLDEAPAAGPERTVVGRYSSGGNTYMMFDDGAIEADTPNGRFTFASLDELKAFVDGGGEAGARGAA</sequence>
<feature type="transmembrane region" description="Helical" evidence="2">
    <location>
        <begin position="35"/>
        <end position="59"/>
    </location>
</feature>
<keyword evidence="2" id="KW-1133">Transmembrane helix</keyword>
<reference evidence="3 4" key="1">
    <citation type="submission" date="2023-07" db="EMBL/GenBank/DDBJ databases">
        <title>Genomic Encyclopedia of Type Strains, Phase IV (KMG-IV): sequencing the most valuable type-strain genomes for metagenomic binning, comparative biology and taxonomic classification.</title>
        <authorList>
            <person name="Goeker M."/>
        </authorList>
    </citation>
    <scope>NUCLEOTIDE SEQUENCE [LARGE SCALE GENOMIC DNA]</scope>
    <source>
        <strain evidence="3 4">DSM 19562</strain>
    </source>
</reference>
<proteinExistence type="predicted"/>
<evidence type="ECO:0000256" key="1">
    <source>
        <dbReference type="SAM" id="MobiDB-lite"/>
    </source>
</evidence>
<feature type="compositionally biased region" description="Basic and acidic residues" evidence="1">
    <location>
        <begin position="155"/>
        <end position="167"/>
    </location>
</feature>
<protein>
    <recommendedName>
        <fullName evidence="5">DUF308 domain-containing protein</fullName>
    </recommendedName>
</protein>
<keyword evidence="2" id="KW-0472">Membrane</keyword>
<name>A0ABU0HTJ7_9HYPH</name>
<evidence type="ECO:0000313" key="3">
    <source>
        <dbReference type="EMBL" id="MDQ0444806.1"/>
    </source>
</evidence>
<comment type="caution">
    <text evidence="3">The sequence shown here is derived from an EMBL/GenBank/DDBJ whole genome shotgun (WGS) entry which is preliminary data.</text>
</comment>
<dbReference type="RefSeq" id="WP_238248944.1">
    <property type="nucleotide sequence ID" value="NZ_BPQX01000025.1"/>
</dbReference>
<dbReference type="Proteomes" id="UP001236369">
    <property type="component" value="Unassembled WGS sequence"/>
</dbReference>
<dbReference type="EMBL" id="JAUSVV010000016">
    <property type="protein sequence ID" value="MDQ0444806.1"/>
    <property type="molecule type" value="Genomic_DNA"/>
</dbReference>
<accession>A0ABU0HTJ7</accession>
<feature type="region of interest" description="Disordered" evidence="1">
    <location>
        <begin position="143"/>
        <end position="189"/>
    </location>
</feature>
<evidence type="ECO:0008006" key="5">
    <source>
        <dbReference type="Google" id="ProtNLM"/>
    </source>
</evidence>
<keyword evidence="4" id="KW-1185">Reference proteome</keyword>
<organism evidence="3 4">
    <name type="scientific">Methylobacterium persicinum</name>
    <dbReference type="NCBI Taxonomy" id="374426"/>
    <lineage>
        <taxon>Bacteria</taxon>
        <taxon>Pseudomonadati</taxon>
        <taxon>Pseudomonadota</taxon>
        <taxon>Alphaproteobacteria</taxon>
        <taxon>Hyphomicrobiales</taxon>
        <taxon>Methylobacteriaceae</taxon>
        <taxon>Methylobacterium</taxon>
    </lineage>
</organism>